<feature type="compositionally biased region" description="Polar residues" evidence="1">
    <location>
        <begin position="1"/>
        <end position="11"/>
    </location>
</feature>
<feature type="region of interest" description="Disordered" evidence="1">
    <location>
        <begin position="1"/>
        <end position="28"/>
    </location>
</feature>
<dbReference type="AlphaFoldDB" id="A0AA40DKX8"/>
<keyword evidence="3" id="KW-1185">Reference proteome</keyword>
<dbReference type="Proteomes" id="UP001172102">
    <property type="component" value="Unassembled WGS sequence"/>
</dbReference>
<comment type="caution">
    <text evidence="2">The sequence shown here is derived from an EMBL/GenBank/DDBJ whole genome shotgun (WGS) entry which is preliminary data.</text>
</comment>
<reference evidence="2" key="1">
    <citation type="submission" date="2023-06" db="EMBL/GenBank/DDBJ databases">
        <title>Genome-scale phylogeny and comparative genomics of the fungal order Sordariales.</title>
        <authorList>
            <consortium name="Lawrence Berkeley National Laboratory"/>
            <person name="Hensen N."/>
            <person name="Bonometti L."/>
            <person name="Westerberg I."/>
            <person name="Brannstrom I.O."/>
            <person name="Guillou S."/>
            <person name="Cros-Aarteil S."/>
            <person name="Calhoun S."/>
            <person name="Haridas S."/>
            <person name="Kuo A."/>
            <person name="Mondo S."/>
            <person name="Pangilinan J."/>
            <person name="Riley R."/>
            <person name="Labutti K."/>
            <person name="Andreopoulos B."/>
            <person name="Lipzen A."/>
            <person name="Chen C."/>
            <person name="Yanf M."/>
            <person name="Daum C."/>
            <person name="Ng V."/>
            <person name="Clum A."/>
            <person name="Steindorff A."/>
            <person name="Ohm R."/>
            <person name="Martin F."/>
            <person name="Silar P."/>
            <person name="Natvig D."/>
            <person name="Lalanne C."/>
            <person name="Gautier V."/>
            <person name="Ament-Velasquez S.L."/>
            <person name="Kruys A."/>
            <person name="Hutchinson M.I."/>
            <person name="Powell A.J."/>
            <person name="Barry K."/>
            <person name="Miller A.N."/>
            <person name="Grigoriev I.V."/>
            <person name="Debuchy R."/>
            <person name="Gladieux P."/>
            <person name="Thoren M.H."/>
            <person name="Johannesson H."/>
        </authorList>
    </citation>
    <scope>NUCLEOTIDE SEQUENCE</scope>
    <source>
        <strain evidence="2">SMH4607-1</strain>
    </source>
</reference>
<name>A0AA40DKX8_9PEZI</name>
<evidence type="ECO:0000256" key="1">
    <source>
        <dbReference type="SAM" id="MobiDB-lite"/>
    </source>
</evidence>
<organism evidence="2 3">
    <name type="scientific">Lasiosphaeris hirsuta</name>
    <dbReference type="NCBI Taxonomy" id="260670"/>
    <lineage>
        <taxon>Eukaryota</taxon>
        <taxon>Fungi</taxon>
        <taxon>Dikarya</taxon>
        <taxon>Ascomycota</taxon>
        <taxon>Pezizomycotina</taxon>
        <taxon>Sordariomycetes</taxon>
        <taxon>Sordariomycetidae</taxon>
        <taxon>Sordariales</taxon>
        <taxon>Lasiosphaeriaceae</taxon>
        <taxon>Lasiosphaeris</taxon>
    </lineage>
</organism>
<proteinExistence type="predicted"/>
<dbReference type="EMBL" id="JAUKUA010000006">
    <property type="protein sequence ID" value="KAK0707494.1"/>
    <property type="molecule type" value="Genomic_DNA"/>
</dbReference>
<protein>
    <submittedName>
        <fullName evidence="2">Uncharacterized protein</fullName>
    </submittedName>
</protein>
<gene>
    <name evidence="2" type="ORF">B0H67DRAFT_313681</name>
</gene>
<evidence type="ECO:0000313" key="3">
    <source>
        <dbReference type="Proteomes" id="UP001172102"/>
    </source>
</evidence>
<sequence>MRCEQSENVTSMAEGRVSRVGSREKTSGRQCKVRLLLDCVCICVGLGVLGMSGQPVSTCGRQRFRGVGSDAKRGGLEHQGT</sequence>
<evidence type="ECO:0000313" key="2">
    <source>
        <dbReference type="EMBL" id="KAK0707494.1"/>
    </source>
</evidence>
<accession>A0AA40DKX8</accession>